<comment type="caution">
    <text evidence="2">The sequence shown here is derived from an EMBL/GenBank/DDBJ whole genome shotgun (WGS) entry which is preliminary data.</text>
</comment>
<feature type="region of interest" description="Disordered" evidence="1">
    <location>
        <begin position="46"/>
        <end position="74"/>
    </location>
</feature>
<evidence type="ECO:0000313" key="2">
    <source>
        <dbReference type="EMBL" id="MRH44502.1"/>
    </source>
</evidence>
<proteinExistence type="predicted"/>
<reference evidence="2" key="1">
    <citation type="submission" date="2019-11" db="EMBL/GenBank/DDBJ databases">
        <authorList>
            <person name="Li J."/>
        </authorList>
    </citation>
    <scope>NUCLEOTIDE SEQUENCE</scope>
    <source>
        <strain evidence="2">B6B</strain>
    </source>
</reference>
<evidence type="ECO:0000313" key="3">
    <source>
        <dbReference type="Proteomes" id="UP000799092"/>
    </source>
</evidence>
<dbReference type="EMBL" id="WJNG01000016">
    <property type="protein sequence ID" value="MRH44502.1"/>
    <property type="molecule type" value="Genomic_DNA"/>
</dbReference>
<sequence>MFINTNPPISFDEINVNVIESNAGIFIGTNSQSFWRTFSKQNHGLGTISGNHNQTSNNSNVVIDPDTTDSPSYK</sequence>
<evidence type="ECO:0000256" key="1">
    <source>
        <dbReference type="SAM" id="MobiDB-lite"/>
    </source>
</evidence>
<evidence type="ECO:0008006" key="4">
    <source>
        <dbReference type="Google" id="ProtNLM"/>
    </source>
</evidence>
<protein>
    <recommendedName>
        <fullName evidence="4">Spore germination protein</fullName>
    </recommendedName>
</protein>
<gene>
    <name evidence="2" type="ORF">GH741_17800</name>
</gene>
<accession>A0A6A8DTF1</accession>
<dbReference type="Proteomes" id="UP000799092">
    <property type="component" value="Unassembled WGS sequence"/>
</dbReference>
<keyword evidence="3" id="KW-1185">Reference proteome</keyword>
<feature type="compositionally biased region" description="Polar residues" evidence="1">
    <location>
        <begin position="46"/>
        <end position="61"/>
    </location>
</feature>
<organism evidence="2 3">
    <name type="scientific">Aquibacillus halophilus</name>
    <dbReference type="NCBI Taxonomy" id="930132"/>
    <lineage>
        <taxon>Bacteria</taxon>
        <taxon>Bacillati</taxon>
        <taxon>Bacillota</taxon>
        <taxon>Bacilli</taxon>
        <taxon>Bacillales</taxon>
        <taxon>Bacillaceae</taxon>
        <taxon>Aquibacillus</taxon>
    </lineage>
</organism>
<dbReference type="AlphaFoldDB" id="A0A6A8DTF1"/>
<name>A0A6A8DTF1_9BACI</name>